<feature type="region of interest" description="Disordered" evidence="1">
    <location>
        <begin position="165"/>
        <end position="185"/>
    </location>
</feature>
<feature type="region of interest" description="Disordered" evidence="1">
    <location>
        <begin position="203"/>
        <end position="222"/>
    </location>
</feature>
<sequence length="550" mass="61997">MKITSNKIHQRKHKENKTHPYGLHASFLPLVGLPLTVPLPEKLKRKMSSGSVERTHQSRDPEGCTYQSSDPEGYTYQSSDPEGCTYQCSDPEGCTYQSSDPEGCIYQSSDPEGYTYQSSDPEGYTYQSSDPEGCTYQSSDPKGCTYQFSDPEGYTYQELTPIKPAVKPENSSVNSVTPSREERRGNHDRLVFPRTTAVAFRGRRTEERRPTASWNGGRSSPASSWLSRLWQIWRPGEVEKGVGGEETAARRHCTADDGRLRQRRPRRRQLAGADGKEKGDIKVRKRNGIAFQSVCEDNYKQSLKAPENENLAEAVALLSRRSSSANVNLPSRRQDQGRSTSYKDKSEKSNKSVRCHDYEDMSSDSECEDYGKALISCEAEGRTQSLEDVLSMAKLRKYCEGLGYDGDQSSSKRKALVFVRATDQKYLKEDTSDLSDINCIEELHHLDMMCSRHMIGNSLLFTDLIECKTSRVTFKDGVKGNVMEKGNIDLLEAPKLKNARLIEGLSANLISIHKLCDKGYYVKFSKEKCEVLNDEQQMIMSGIKLVDIYH</sequence>
<feature type="region of interest" description="Disordered" evidence="1">
    <location>
        <begin position="45"/>
        <end position="81"/>
    </location>
</feature>
<dbReference type="Proteomes" id="UP000321393">
    <property type="component" value="Unassembled WGS sequence"/>
</dbReference>
<proteinExistence type="predicted"/>
<accession>A0A5A7UPP1</accession>
<evidence type="ECO:0000313" key="4">
    <source>
        <dbReference type="EMBL" id="KAA0055521.1"/>
    </source>
</evidence>
<feature type="region of interest" description="Disordered" evidence="1">
    <location>
        <begin position="1"/>
        <end position="20"/>
    </location>
</feature>
<dbReference type="OrthoDB" id="7997145at2759"/>
<reference evidence="4 5" key="1">
    <citation type="submission" date="2019-08" db="EMBL/GenBank/DDBJ databases">
        <title>Draft genome sequences of two oriental melons (Cucumis melo L. var makuwa).</title>
        <authorList>
            <person name="Kwon S.-Y."/>
        </authorList>
    </citation>
    <scope>NUCLEOTIDE SEQUENCE [LARGE SCALE GENOMIC DNA]</scope>
    <source>
        <strain evidence="5">cv. SW 3</strain>
        <tissue evidence="4">Leaf</tissue>
    </source>
</reference>
<feature type="compositionally biased region" description="Polar residues" evidence="1">
    <location>
        <begin position="65"/>
        <end position="80"/>
    </location>
</feature>
<feature type="domain" description="Retrovirus-related Pol polyprotein from transposon TNT 1-94-like beta-barrel" evidence="3">
    <location>
        <begin position="446"/>
        <end position="520"/>
    </location>
</feature>
<name>A0A5A7UPP1_CUCMM</name>
<dbReference type="Pfam" id="PF22936">
    <property type="entry name" value="Pol_BBD"/>
    <property type="match status" value="1"/>
</dbReference>
<gene>
    <name evidence="4" type="ORF">E6C27_scaffold221G001030</name>
</gene>
<comment type="caution">
    <text evidence="4">The sequence shown here is derived from an EMBL/GenBank/DDBJ whole genome shotgun (WGS) entry which is preliminary data.</text>
</comment>
<feature type="region of interest" description="Disordered" evidence="1">
    <location>
        <begin position="108"/>
        <end position="138"/>
    </location>
</feature>
<keyword evidence="2" id="KW-0472">Membrane</keyword>
<keyword evidence="2" id="KW-0812">Transmembrane</keyword>
<feature type="compositionally biased region" description="Polar residues" evidence="1">
    <location>
        <begin position="212"/>
        <end position="222"/>
    </location>
</feature>
<dbReference type="InterPro" id="IPR054722">
    <property type="entry name" value="PolX-like_BBD"/>
</dbReference>
<feature type="compositionally biased region" description="Basic and acidic residues" evidence="1">
    <location>
        <begin position="53"/>
        <end position="62"/>
    </location>
</feature>
<feature type="transmembrane region" description="Helical" evidence="2">
    <location>
        <begin position="21"/>
        <end position="39"/>
    </location>
</feature>
<feature type="region of interest" description="Disordered" evidence="1">
    <location>
        <begin position="241"/>
        <end position="281"/>
    </location>
</feature>
<protein>
    <submittedName>
        <fullName evidence="4">NBS-LRR type resistance protein</fullName>
    </submittedName>
</protein>
<dbReference type="EMBL" id="SSTE01008534">
    <property type="protein sequence ID" value="KAA0055521.1"/>
    <property type="molecule type" value="Genomic_DNA"/>
</dbReference>
<feature type="compositionally biased region" description="Polar residues" evidence="1">
    <location>
        <begin position="169"/>
        <end position="178"/>
    </location>
</feature>
<evidence type="ECO:0000256" key="1">
    <source>
        <dbReference type="SAM" id="MobiDB-lite"/>
    </source>
</evidence>
<keyword evidence="2" id="KW-1133">Transmembrane helix</keyword>
<feature type="compositionally biased region" description="Basic and acidic residues" evidence="1">
    <location>
        <begin position="332"/>
        <end position="357"/>
    </location>
</feature>
<evidence type="ECO:0000313" key="5">
    <source>
        <dbReference type="Proteomes" id="UP000321393"/>
    </source>
</evidence>
<feature type="region of interest" description="Disordered" evidence="1">
    <location>
        <begin position="322"/>
        <end position="357"/>
    </location>
</feature>
<evidence type="ECO:0000256" key="2">
    <source>
        <dbReference type="SAM" id="Phobius"/>
    </source>
</evidence>
<evidence type="ECO:0000259" key="3">
    <source>
        <dbReference type="Pfam" id="PF22936"/>
    </source>
</evidence>
<feature type="compositionally biased region" description="Basic and acidic residues" evidence="1">
    <location>
        <begin position="241"/>
        <end position="260"/>
    </location>
</feature>
<organism evidence="4 5">
    <name type="scientific">Cucumis melo var. makuwa</name>
    <name type="common">Oriental melon</name>
    <dbReference type="NCBI Taxonomy" id="1194695"/>
    <lineage>
        <taxon>Eukaryota</taxon>
        <taxon>Viridiplantae</taxon>
        <taxon>Streptophyta</taxon>
        <taxon>Embryophyta</taxon>
        <taxon>Tracheophyta</taxon>
        <taxon>Spermatophyta</taxon>
        <taxon>Magnoliopsida</taxon>
        <taxon>eudicotyledons</taxon>
        <taxon>Gunneridae</taxon>
        <taxon>Pentapetalae</taxon>
        <taxon>rosids</taxon>
        <taxon>fabids</taxon>
        <taxon>Cucurbitales</taxon>
        <taxon>Cucurbitaceae</taxon>
        <taxon>Benincaseae</taxon>
        <taxon>Cucumis</taxon>
    </lineage>
</organism>
<dbReference type="AlphaFoldDB" id="A0A5A7UPP1"/>